<dbReference type="Proteomes" id="UP000515154">
    <property type="component" value="Linkage group LG13"/>
</dbReference>
<dbReference type="AlphaFoldDB" id="A0A7E6FAW8"/>
<feature type="compositionally biased region" description="Basic and acidic residues" evidence="1">
    <location>
        <begin position="226"/>
        <end position="238"/>
    </location>
</feature>
<evidence type="ECO:0000256" key="1">
    <source>
        <dbReference type="SAM" id="MobiDB-lite"/>
    </source>
</evidence>
<dbReference type="KEGG" id="osn:115218617"/>
<evidence type="ECO:0000313" key="3">
    <source>
        <dbReference type="RefSeq" id="XP_036364445.1"/>
    </source>
</evidence>
<gene>
    <name evidence="3" type="primary">LOC115218617</name>
</gene>
<dbReference type="RefSeq" id="XP_036364445.1">
    <property type="nucleotide sequence ID" value="XM_036508552.1"/>
</dbReference>
<protein>
    <submittedName>
        <fullName evidence="3">Uncharacterized protein LOC115218617</fullName>
    </submittedName>
</protein>
<sequence>MKSVTVAYVLFVMLSCLTIAYSYVLRELAKNLTNTNDNVAAMKMVKSENDDRNARNANLTGSLSIRQGPCKVLVNMITCRLIVGDNEFRTLTFLRNDRFFNVIHINGKLLARKKGNMKREESQNKAIRFQIAKTVDNKAKLNHCFRMTGEDLKDTVIEMGCFHLTFKRNALLKNIKRMDKDNIIIETYDAIDDSEGKGRSDSSRYGGDDVERNVRSDHGYYGSDDVETKGKSDSKKIL</sequence>
<feature type="compositionally biased region" description="Basic and acidic residues" evidence="1">
    <location>
        <begin position="194"/>
        <end position="218"/>
    </location>
</feature>
<reference evidence="3" key="1">
    <citation type="submission" date="2025-08" db="UniProtKB">
        <authorList>
            <consortium name="RefSeq"/>
        </authorList>
    </citation>
    <scope>IDENTIFICATION</scope>
</reference>
<feature type="region of interest" description="Disordered" evidence="1">
    <location>
        <begin position="193"/>
        <end position="238"/>
    </location>
</feature>
<dbReference type="PROSITE" id="PS51257">
    <property type="entry name" value="PROKAR_LIPOPROTEIN"/>
    <property type="match status" value="1"/>
</dbReference>
<proteinExistence type="predicted"/>
<accession>A0A7E6FAW8</accession>
<evidence type="ECO:0000313" key="2">
    <source>
        <dbReference type="Proteomes" id="UP000515154"/>
    </source>
</evidence>
<keyword evidence="2" id="KW-1185">Reference proteome</keyword>
<organism evidence="2 3">
    <name type="scientific">Octopus sinensis</name>
    <name type="common">East Asian common octopus</name>
    <dbReference type="NCBI Taxonomy" id="2607531"/>
    <lineage>
        <taxon>Eukaryota</taxon>
        <taxon>Metazoa</taxon>
        <taxon>Spiralia</taxon>
        <taxon>Lophotrochozoa</taxon>
        <taxon>Mollusca</taxon>
        <taxon>Cephalopoda</taxon>
        <taxon>Coleoidea</taxon>
        <taxon>Octopodiformes</taxon>
        <taxon>Octopoda</taxon>
        <taxon>Incirrata</taxon>
        <taxon>Octopodidae</taxon>
        <taxon>Octopus</taxon>
    </lineage>
</organism>
<name>A0A7E6FAW8_9MOLL</name>